<comment type="caution">
    <text evidence="1">The sequence shown here is derived from an EMBL/GenBank/DDBJ whole genome shotgun (WGS) entry which is preliminary data.</text>
</comment>
<protein>
    <submittedName>
        <fullName evidence="1">Uncharacterized protein</fullName>
    </submittedName>
</protein>
<dbReference type="AlphaFoldDB" id="A0A2N5C9K1"/>
<sequence>MAMSKTTKKKYLKALNRSLKKEAGKDFGSSFVFYPIGAKPKDATGVTASDAANPQELQVMEAVQARVYAEFSSTSVAA</sequence>
<dbReference type="EMBL" id="PJRP01000009">
    <property type="protein sequence ID" value="PLP98903.1"/>
    <property type="molecule type" value="Genomic_DNA"/>
</dbReference>
<organism evidence="1 2">
    <name type="scientific">Cupriavidus pauculus</name>
    <dbReference type="NCBI Taxonomy" id="82633"/>
    <lineage>
        <taxon>Bacteria</taxon>
        <taxon>Pseudomonadati</taxon>
        <taxon>Pseudomonadota</taxon>
        <taxon>Betaproteobacteria</taxon>
        <taxon>Burkholderiales</taxon>
        <taxon>Burkholderiaceae</taxon>
        <taxon>Cupriavidus</taxon>
    </lineage>
</organism>
<proteinExistence type="predicted"/>
<evidence type="ECO:0000313" key="1">
    <source>
        <dbReference type="EMBL" id="PLP98903.1"/>
    </source>
</evidence>
<dbReference type="OrthoDB" id="8966486at2"/>
<dbReference type="Proteomes" id="UP000234341">
    <property type="component" value="Unassembled WGS sequence"/>
</dbReference>
<reference evidence="1 2" key="1">
    <citation type="submission" date="2017-12" db="EMBL/GenBank/DDBJ databases">
        <title>Genome sequence of the active heterotrophic nitrifier-denitrifier, Cupriavidus pauculus UM1.</title>
        <authorList>
            <person name="Putonti C."/>
            <person name="Castignetti D."/>
        </authorList>
    </citation>
    <scope>NUCLEOTIDE SEQUENCE [LARGE SCALE GENOMIC DNA]</scope>
    <source>
        <strain evidence="1 2">UM1</strain>
    </source>
</reference>
<evidence type="ECO:0000313" key="2">
    <source>
        <dbReference type="Proteomes" id="UP000234341"/>
    </source>
</evidence>
<accession>A0A2N5C9K1</accession>
<name>A0A2N5C9K1_9BURK</name>
<gene>
    <name evidence="1" type="ORF">CYJ10_19150</name>
</gene>